<dbReference type="OMA" id="RWTFAMA"/>
<gene>
    <name evidence="3" type="ORF">CC1G_06582</name>
</gene>
<protein>
    <recommendedName>
        <fullName evidence="2">DH domain-containing protein</fullName>
    </recommendedName>
</protein>
<sequence>MTRLIDPRGASDSAAMHHPLQPRDNIENIPRQHQAPQKPASRPKKLQKNRRDAFTPIASAIPVRRTTSLDIASLSDNSHRALVNAQITVTSRYQYPSSRQRSVLKKRRDGHMPNYQPVHPPPPELADFRPNAQRLSSQQHPHEQKTVRFNNKPPSEIPYYHFDGSDAELPPPNSIPEGRFSADKPLPPMPQDTSQDEKRSDLVESSSPDSIHRRWTITSYHNPRAEPNDILVNDMGELKRSDPFTSNSHPQPRPTSVPPTANSNSHLPLTPQATPPPIEKDVSQVKLQRLLSEMISTQHAYLHTLRSTVNNHDHESCSPPVNLLLSLLSIIQVSEDFLRRMEQNPTPQGVADAFLATCGTLEFHLLQWSQEVTEFVNTQSFEAGAGVGATHYHSAQASEERRRSRLKRWKNFFRRKGSSSEDASEDGEQPKAVLPDSFWRRSSAGPGLWEMVVLPTQRTMRYVFLFRELLLLLDMSHRDYQIVERAFHAANIIAKKMTRAQQRPSL</sequence>
<dbReference type="Proteomes" id="UP000001861">
    <property type="component" value="Unassembled WGS sequence"/>
</dbReference>
<dbReference type="Pfam" id="PF00621">
    <property type="entry name" value="RhoGEF"/>
    <property type="match status" value="1"/>
</dbReference>
<evidence type="ECO:0000256" key="1">
    <source>
        <dbReference type="SAM" id="MobiDB-lite"/>
    </source>
</evidence>
<dbReference type="RefSeq" id="XP_001829245.2">
    <property type="nucleotide sequence ID" value="XM_001829193.2"/>
</dbReference>
<evidence type="ECO:0000259" key="2">
    <source>
        <dbReference type="PROSITE" id="PS50010"/>
    </source>
</evidence>
<feature type="domain" description="DH" evidence="2">
    <location>
        <begin position="286"/>
        <end position="500"/>
    </location>
</feature>
<feature type="region of interest" description="Disordered" evidence="1">
    <location>
        <begin position="94"/>
        <end position="278"/>
    </location>
</feature>
<dbReference type="SUPFAM" id="SSF48065">
    <property type="entry name" value="DBL homology domain (DH-domain)"/>
    <property type="match status" value="1"/>
</dbReference>
<dbReference type="InterPro" id="IPR035899">
    <property type="entry name" value="DBL_dom_sf"/>
</dbReference>
<keyword evidence="4" id="KW-1185">Reference proteome</keyword>
<evidence type="ECO:0000313" key="3">
    <source>
        <dbReference type="EMBL" id="EAU92571.2"/>
    </source>
</evidence>
<dbReference type="InterPro" id="IPR000219">
    <property type="entry name" value="DH_dom"/>
</dbReference>
<dbReference type="KEGG" id="cci:CC1G_06582"/>
<dbReference type="SMART" id="SM00325">
    <property type="entry name" value="RhoGEF"/>
    <property type="match status" value="1"/>
</dbReference>
<proteinExistence type="predicted"/>
<organism evidence="3 4">
    <name type="scientific">Coprinopsis cinerea (strain Okayama-7 / 130 / ATCC MYA-4618 / FGSC 9003)</name>
    <name type="common">Inky cap fungus</name>
    <name type="synonym">Hormographiella aspergillata</name>
    <dbReference type="NCBI Taxonomy" id="240176"/>
    <lineage>
        <taxon>Eukaryota</taxon>
        <taxon>Fungi</taxon>
        <taxon>Dikarya</taxon>
        <taxon>Basidiomycota</taxon>
        <taxon>Agaricomycotina</taxon>
        <taxon>Agaricomycetes</taxon>
        <taxon>Agaricomycetidae</taxon>
        <taxon>Agaricales</taxon>
        <taxon>Agaricineae</taxon>
        <taxon>Psathyrellaceae</taxon>
        <taxon>Coprinopsis</taxon>
    </lineage>
</organism>
<feature type="compositionally biased region" description="Polar residues" evidence="1">
    <location>
        <begin position="258"/>
        <end position="267"/>
    </location>
</feature>
<feature type="region of interest" description="Disordered" evidence="1">
    <location>
        <begin position="1"/>
        <end position="59"/>
    </location>
</feature>
<dbReference type="PROSITE" id="PS50010">
    <property type="entry name" value="DH_2"/>
    <property type="match status" value="1"/>
</dbReference>
<evidence type="ECO:0000313" key="4">
    <source>
        <dbReference type="Proteomes" id="UP000001861"/>
    </source>
</evidence>
<dbReference type="STRING" id="240176.A8N310"/>
<dbReference type="GO" id="GO:0005085">
    <property type="term" value="F:guanyl-nucleotide exchange factor activity"/>
    <property type="evidence" value="ECO:0007669"/>
    <property type="project" value="InterPro"/>
</dbReference>
<dbReference type="VEuPathDB" id="FungiDB:CC1G_06582"/>
<dbReference type="OrthoDB" id="660555at2759"/>
<dbReference type="EMBL" id="AACS02000001">
    <property type="protein sequence ID" value="EAU92571.2"/>
    <property type="molecule type" value="Genomic_DNA"/>
</dbReference>
<reference evidence="3 4" key="1">
    <citation type="journal article" date="2010" name="Proc. Natl. Acad. Sci. U.S.A.">
        <title>Insights into evolution of multicellular fungi from the assembled chromosomes of the mushroom Coprinopsis cinerea (Coprinus cinereus).</title>
        <authorList>
            <person name="Stajich J.E."/>
            <person name="Wilke S.K."/>
            <person name="Ahren D."/>
            <person name="Au C.H."/>
            <person name="Birren B.W."/>
            <person name="Borodovsky M."/>
            <person name="Burns C."/>
            <person name="Canback B."/>
            <person name="Casselton L.A."/>
            <person name="Cheng C.K."/>
            <person name="Deng J."/>
            <person name="Dietrich F.S."/>
            <person name="Fargo D.C."/>
            <person name="Farman M.L."/>
            <person name="Gathman A.C."/>
            <person name="Goldberg J."/>
            <person name="Guigo R."/>
            <person name="Hoegger P.J."/>
            <person name="Hooker J.B."/>
            <person name="Huggins A."/>
            <person name="James T.Y."/>
            <person name="Kamada T."/>
            <person name="Kilaru S."/>
            <person name="Kodira C."/>
            <person name="Kues U."/>
            <person name="Kupfer D."/>
            <person name="Kwan H.S."/>
            <person name="Lomsadze A."/>
            <person name="Li W."/>
            <person name="Lilly W.W."/>
            <person name="Ma L.J."/>
            <person name="Mackey A.J."/>
            <person name="Manning G."/>
            <person name="Martin F."/>
            <person name="Muraguchi H."/>
            <person name="Natvig D.O."/>
            <person name="Palmerini H."/>
            <person name="Ramesh M.A."/>
            <person name="Rehmeyer C.J."/>
            <person name="Roe B.A."/>
            <person name="Shenoy N."/>
            <person name="Stanke M."/>
            <person name="Ter-Hovhannisyan V."/>
            <person name="Tunlid A."/>
            <person name="Velagapudi R."/>
            <person name="Vision T.J."/>
            <person name="Zeng Q."/>
            <person name="Zolan M.E."/>
            <person name="Pukkila P.J."/>
        </authorList>
    </citation>
    <scope>NUCLEOTIDE SEQUENCE [LARGE SCALE GENOMIC DNA]</scope>
    <source>
        <strain evidence="4">Okayama-7 / 130 / ATCC MYA-4618 / FGSC 9003</strain>
    </source>
</reference>
<dbReference type="HOGENOM" id="CLU_538621_0_0_1"/>
<dbReference type="InParanoid" id="A8N310"/>
<dbReference type="AlphaFoldDB" id="A8N310"/>
<accession>A8N310</accession>
<name>A8N310_COPC7</name>
<comment type="caution">
    <text evidence="3">The sequence shown here is derived from an EMBL/GenBank/DDBJ whole genome shotgun (WGS) entry which is preliminary data.</text>
</comment>
<dbReference type="Gene3D" id="1.20.900.10">
    <property type="entry name" value="Dbl homology (DH) domain"/>
    <property type="match status" value="1"/>
</dbReference>
<dbReference type="GeneID" id="6005672"/>